<organism evidence="11 12">
    <name type="scientific">Hypericibacter terrae</name>
    <dbReference type="NCBI Taxonomy" id="2602015"/>
    <lineage>
        <taxon>Bacteria</taxon>
        <taxon>Pseudomonadati</taxon>
        <taxon>Pseudomonadota</taxon>
        <taxon>Alphaproteobacteria</taxon>
        <taxon>Rhodospirillales</taxon>
        <taxon>Dongiaceae</taxon>
        <taxon>Hypericibacter</taxon>
    </lineage>
</organism>
<keyword evidence="12" id="KW-1185">Reference proteome</keyword>
<dbReference type="Gene3D" id="3.40.50.300">
    <property type="entry name" value="P-loop containing nucleotide triphosphate hydrolases"/>
    <property type="match status" value="1"/>
</dbReference>
<dbReference type="Pfam" id="PF03567">
    <property type="entry name" value="Sulfotransfer_2"/>
    <property type="match status" value="1"/>
</dbReference>
<gene>
    <name evidence="11" type="ORF">FRZ44_03120</name>
</gene>
<comment type="subcellular location">
    <subcellularLocation>
        <location evidence="1">Golgi apparatus membrane</location>
        <topology evidence="1">Single-pass type II membrane protein</topology>
    </subcellularLocation>
</comment>
<keyword evidence="9" id="KW-0325">Glycoprotein</keyword>
<evidence type="ECO:0000256" key="8">
    <source>
        <dbReference type="ARBA" id="ARBA00023136"/>
    </source>
</evidence>
<dbReference type="KEGG" id="htq:FRZ44_03120"/>
<evidence type="ECO:0000313" key="12">
    <source>
        <dbReference type="Proteomes" id="UP000326202"/>
    </source>
</evidence>
<dbReference type="InterPro" id="IPR007734">
    <property type="entry name" value="Heparan_SO4_2-O-STrfase"/>
</dbReference>
<evidence type="ECO:0000256" key="4">
    <source>
        <dbReference type="ARBA" id="ARBA00022692"/>
    </source>
</evidence>
<dbReference type="EMBL" id="CP042906">
    <property type="protein sequence ID" value="QEX15032.1"/>
    <property type="molecule type" value="Genomic_DNA"/>
</dbReference>
<dbReference type="SUPFAM" id="SSF52540">
    <property type="entry name" value="P-loop containing nucleoside triphosphate hydrolases"/>
    <property type="match status" value="1"/>
</dbReference>
<keyword evidence="3" id="KW-0808">Transferase</keyword>
<evidence type="ECO:0008006" key="13">
    <source>
        <dbReference type="Google" id="ProtNLM"/>
    </source>
</evidence>
<dbReference type="PANTHER" id="PTHR12129">
    <property type="entry name" value="HEPARAN SULFATE 2-O-SULFOTRANSFERASE"/>
    <property type="match status" value="1"/>
</dbReference>
<comment type="similarity">
    <text evidence="2">Belongs to the sulfotransferase 3 family.</text>
</comment>
<dbReference type="InterPro" id="IPR027417">
    <property type="entry name" value="P-loop_NTPase"/>
</dbReference>
<keyword evidence="5" id="KW-0735">Signal-anchor</keyword>
<proteinExistence type="inferred from homology"/>
<evidence type="ECO:0000313" key="11">
    <source>
        <dbReference type="EMBL" id="QEX15032.1"/>
    </source>
</evidence>
<evidence type="ECO:0000256" key="7">
    <source>
        <dbReference type="ARBA" id="ARBA00023034"/>
    </source>
</evidence>
<keyword evidence="7" id="KW-0333">Golgi apparatus</keyword>
<evidence type="ECO:0000256" key="2">
    <source>
        <dbReference type="ARBA" id="ARBA00010569"/>
    </source>
</evidence>
<dbReference type="AlphaFoldDB" id="A0A5J6MCP8"/>
<evidence type="ECO:0000256" key="5">
    <source>
        <dbReference type="ARBA" id="ARBA00022968"/>
    </source>
</evidence>
<reference evidence="11 12" key="1">
    <citation type="submission" date="2019-08" db="EMBL/GenBank/DDBJ databases">
        <title>Hyperibacter terrae gen. nov., sp. nov. and Hyperibacter viscosus sp. nov., two new members in the family Rhodospirillaceae isolated from the rhizosphere of Hypericum perforatum.</title>
        <authorList>
            <person name="Noviana Z."/>
        </authorList>
    </citation>
    <scope>NUCLEOTIDE SEQUENCE [LARGE SCALE GENOMIC DNA]</scope>
    <source>
        <strain evidence="11 12">R5913</strain>
    </source>
</reference>
<evidence type="ECO:0000256" key="9">
    <source>
        <dbReference type="ARBA" id="ARBA00023180"/>
    </source>
</evidence>
<dbReference type="RefSeq" id="WP_151175526.1">
    <property type="nucleotide sequence ID" value="NZ_CP042906.1"/>
</dbReference>
<keyword evidence="8" id="KW-0472">Membrane</keyword>
<dbReference type="PANTHER" id="PTHR12129:SF15">
    <property type="entry name" value="URONYL 2-SULFOTRANSFERASE"/>
    <property type="match status" value="1"/>
</dbReference>
<evidence type="ECO:0000256" key="3">
    <source>
        <dbReference type="ARBA" id="ARBA00022679"/>
    </source>
</evidence>
<evidence type="ECO:0000256" key="6">
    <source>
        <dbReference type="ARBA" id="ARBA00022989"/>
    </source>
</evidence>
<evidence type="ECO:0000256" key="10">
    <source>
        <dbReference type="SAM" id="MobiDB-lite"/>
    </source>
</evidence>
<dbReference type="Proteomes" id="UP000326202">
    <property type="component" value="Chromosome"/>
</dbReference>
<evidence type="ECO:0000256" key="1">
    <source>
        <dbReference type="ARBA" id="ARBA00004323"/>
    </source>
</evidence>
<keyword evidence="6" id="KW-1133">Transmembrane helix</keyword>
<dbReference type="GO" id="GO:0016020">
    <property type="term" value="C:membrane"/>
    <property type="evidence" value="ECO:0007669"/>
    <property type="project" value="InterPro"/>
</dbReference>
<feature type="region of interest" description="Disordered" evidence="10">
    <location>
        <begin position="1"/>
        <end position="27"/>
    </location>
</feature>
<name>A0A5J6MCP8_9PROT</name>
<protein>
    <recommendedName>
        <fullName evidence="13">Sulfotransferase family protein</fullName>
    </recommendedName>
</protein>
<dbReference type="GO" id="GO:0008146">
    <property type="term" value="F:sulfotransferase activity"/>
    <property type="evidence" value="ECO:0007669"/>
    <property type="project" value="InterPro"/>
</dbReference>
<dbReference type="InterPro" id="IPR005331">
    <property type="entry name" value="Sulfotransferase"/>
</dbReference>
<accession>A0A5J6MCP8</accession>
<dbReference type="OrthoDB" id="7992362at2"/>
<sequence>MSTSPSPESPPALPPLLRHGLNPDPEARPLARQTYERMRLYAARALRSLRRPLAYNCLYMHVPKCAGTSVTDAMRSLCPLQKRIGMILARPSRRATALQSGRPEWNIHEDGPESQVIFAYREHLMLYYMADDAPLVCGHFLFSELAHTAFGDRYRFVSVLRNPLDRLVSNYADARLGNYIDMPFAAYLDSEVGWRHATVMLRYFSGRAIIPPAGIGEAMTAARTNLEKFALVGFTDRLPDFAAGFAGVFGAPLRLHHMRSGRFQKPEIDRSARARMEQLCAGDLEFYEHARRRFIA</sequence>
<keyword evidence="4" id="KW-0812">Transmembrane</keyword>